<dbReference type="Pfam" id="PF00989">
    <property type="entry name" value="PAS"/>
    <property type="match status" value="1"/>
</dbReference>
<evidence type="ECO:0000256" key="4">
    <source>
        <dbReference type="ARBA" id="ARBA00022679"/>
    </source>
</evidence>
<keyword evidence="4" id="KW-0808">Transferase</keyword>
<gene>
    <name evidence="15" type="ORF">Cflav_PD0977</name>
</gene>
<keyword evidence="7" id="KW-0067">ATP-binding</keyword>
<dbReference type="InterPro" id="IPR003594">
    <property type="entry name" value="HATPase_dom"/>
</dbReference>
<dbReference type="SUPFAM" id="SSF52172">
    <property type="entry name" value="CheY-like"/>
    <property type="match status" value="1"/>
</dbReference>
<dbReference type="GO" id="GO:0046983">
    <property type="term" value="F:protein dimerization activity"/>
    <property type="evidence" value="ECO:0007669"/>
    <property type="project" value="InterPro"/>
</dbReference>
<dbReference type="NCBIfam" id="TIGR00229">
    <property type="entry name" value="sensory_box"/>
    <property type="match status" value="1"/>
</dbReference>
<dbReference type="Gene3D" id="3.40.50.2300">
    <property type="match status" value="1"/>
</dbReference>
<dbReference type="OrthoDB" id="179764at2"/>
<feature type="compositionally biased region" description="Polar residues" evidence="11">
    <location>
        <begin position="530"/>
        <end position="539"/>
    </location>
</feature>
<keyword evidence="5" id="KW-0547">Nucleotide-binding</keyword>
<dbReference type="Proteomes" id="UP000003688">
    <property type="component" value="Unassembled WGS sequence"/>
</dbReference>
<dbReference type="PROSITE" id="PS50112">
    <property type="entry name" value="PAS"/>
    <property type="match status" value="1"/>
</dbReference>
<dbReference type="RefSeq" id="WP_007417980.1">
    <property type="nucleotide sequence ID" value="NZ_ABOX02000052.1"/>
</dbReference>
<evidence type="ECO:0000256" key="6">
    <source>
        <dbReference type="ARBA" id="ARBA00022777"/>
    </source>
</evidence>
<dbReference type="GO" id="GO:0016020">
    <property type="term" value="C:membrane"/>
    <property type="evidence" value="ECO:0007669"/>
    <property type="project" value="InterPro"/>
</dbReference>
<dbReference type="PROSITE" id="PS50110">
    <property type="entry name" value="RESPONSE_REGULATORY"/>
    <property type="match status" value="1"/>
</dbReference>
<proteinExistence type="predicted"/>
<protein>
    <recommendedName>
        <fullName evidence="2">histidine kinase</fullName>
        <ecNumber evidence="2">2.7.13.3</ecNumber>
    </recommendedName>
</protein>
<dbReference type="InterPro" id="IPR050482">
    <property type="entry name" value="Sensor_HK_TwoCompSys"/>
</dbReference>
<name>B9XQ94_PEDPL</name>
<dbReference type="EMBL" id="ABOX02000052">
    <property type="protein sequence ID" value="EEF58012.1"/>
    <property type="molecule type" value="Genomic_DNA"/>
</dbReference>
<evidence type="ECO:0000256" key="7">
    <source>
        <dbReference type="ARBA" id="ARBA00022840"/>
    </source>
</evidence>
<dbReference type="PROSITE" id="PS50113">
    <property type="entry name" value="PAC"/>
    <property type="match status" value="1"/>
</dbReference>
<comment type="caution">
    <text evidence="15">The sequence shown here is derived from an EMBL/GenBank/DDBJ whole genome shotgun (WGS) entry which is preliminary data.</text>
</comment>
<keyword evidence="8" id="KW-0902">Two-component regulatory system</keyword>
<dbReference type="GO" id="GO:0005524">
    <property type="term" value="F:ATP binding"/>
    <property type="evidence" value="ECO:0007669"/>
    <property type="project" value="UniProtKB-KW"/>
</dbReference>
<dbReference type="GO" id="GO:0000155">
    <property type="term" value="F:phosphorelay sensor kinase activity"/>
    <property type="evidence" value="ECO:0007669"/>
    <property type="project" value="InterPro"/>
</dbReference>
<dbReference type="STRING" id="320771.Cflav_PD0977"/>
<keyword evidence="3 9" id="KW-0597">Phosphoprotein</keyword>
<evidence type="ECO:0000313" key="15">
    <source>
        <dbReference type="EMBL" id="EEF58012.1"/>
    </source>
</evidence>
<dbReference type="InterPro" id="IPR011006">
    <property type="entry name" value="CheY-like_superfamily"/>
</dbReference>
<dbReference type="InterPro" id="IPR035965">
    <property type="entry name" value="PAS-like_dom_sf"/>
</dbReference>
<dbReference type="SMART" id="SM00086">
    <property type="entry name" value="PAC"/>
    <property type="match status" value="1"/>
</dbReference>
<dbReference type="InterPro" id="IPR000014">
    <property type="entry name" value="PAS"/>
</dbReference>
<dbReference type="SUPFAM" id="SSF55874">
    <property type="entry name" value="ATPase domain of HSP90 chaperone/DNA topoisomerase II/histidine kinase"/>
    <property type="match status" value="1"/>
</dbReference>
<feature type="domain" description="Response regulatory" evidence="12">
    <location>
        <begin position="6"/>
        <end position="122"/>
    </location>
</feature>
<evidence type="ECO:0000259" key="14">
    <source>
        <dbReference type="PROSITE" id="PS50113"/>
    </source>
</evidence>
<evidence type="ECO:0000256" key="9">
    <source>
        <dbReference type="PROSITE-ProRule" id="PRU00169"/>
    </source>
</evidence>
<feature type="domain" description="PAC" evidence="14">
    <location>
        <begin position="215"/>
        <end position="267"/>
    </location>
</feature>
<dbReference type="EC" id="2.7.13.3" evidence="2"/>
<dbReference type="SMART" id="SM00387">
    <property type="entry name" value="HATPase_c"/>
    <property type="match status" value="1"/>
</dbReference>
<evidence type="ECO:0000256" key="5">
    <source>
        <dbReference type="ARBA" id="ARBA00022741"/>
    </source>
</evidence>
<evidence type="ECO:0000256" key="11">
    <source>
        <dbReference type="SAM" id="MobiDB-lite"/>
    </source>
</evidence>
<keyword evidence="10" id="KW-0175">Coiled coil</keyword>
<feature type="region of interest" description="Disordered" evidence="11">
    <location>
        <begin position="517"/>
        <end position="539"/>
    </location>
</feature>
<feature type="coiled-coil region" evidence="10">
    <location>
        <begin position="107"/>
        <end position="141"/>
    </location>
</feature>
<dbReference type="Pfam" id="PF02518">
    <property type="entry name" value="HATPase_c"/>
    <property type="match status" value="1"/>
</dbReference>
<keyword evidence="6 15" id="KW-0418">Kinase</keyword>
<dbReference type="GO" id="GO:0006355">
    <property type="term" value="P:regulation of DNA-templated transcription"/>
    <property type="evidence" value="ECO:0007669"/>
    <property type="project" value="InterPro"/>
</dbReference>
<accession>B9XQ94</accession>
<dbReference type="Gene3D" id="1.20.5.1930">
    <property type="match status" value="1"/>
</dbReference>
<organism evidence="15 16">
    <name type="scientific">Pedosphaera parvula (strain Ellin514)</name>
    <dbReference type="NCBI Taxonomy" id="320771"/>
    <lineage>
        <taxon>Bacteria</taxon>
        <taxon>Pseudomonadati</taxon>
        <taxon>Verrucomicrobiota</taxon>
        <taxon>Pedosphaerae</taxon>
        <taxon>Pedosphaerales</taxon>
        <taxon>Pedosphaeraceae</taxon>
        <taxon>Pedosphaera</taxon>
    </lineage>
</organism>
<feature type="domain" description="PAS" evidence="13">
    <location>
        <begin position="139"/>
        <end position="211"/>
    </location>
</feature>
<dbReference type="AlphaFoldDB" id="B9XQ94"/>
<evidence type="ECO:0000259" key="12">
    <source>
        <dbReference type="PROSITE" id="PS50110"/>
    </source>
</evidence>
<dbReference type="PANTHER" id="PTHR24421:SF10">
    <property type="entry name" value="NITRATE_NITRITE SENSOR PROTEIN NARQ"/>
    <property type="match status" value="1"/>
</dbReference>
<dbReference type="Gene3D" id="3.30.565.10">
    <property type="entry name" value="Histidine kinase-like ATPase, C-terminal domain"/>
    <property type="match status" value="1"/>
</dbReference>
<dbReference type="Gene3D" id="3.30.450.20">
    <property type="entry name" value="PAS domain"/>
    <property type="match status" value="1"/>
</dbReference>
<dbReference type="InterPro" id="IPR000700">
    <property type="entry name" value="PAS-assoc_C"/>
</dbReference>
<dbReference type="SUPFAM" id="SSF55785">
    <property type="entry name" value="PYP-like sensor domain (PAS domain)"/>
    <property type="match status" value="1"/>
</dbReference>
<dbReference type="InterPro" id="IPR001610">
    <property type="entry name" value="PAC"/>
</dbReference>
<dbReference type="InterPro" id="IPR036890">
    <property type="entry name" value="HATPase_C_sf"/>
</dbReference>
<comment type="catalytic activity">
    <reaction evidence="1">
        <text>ATP + protein L-histidine = ADP + protein N-phospho-L-histidine.</text>
        <dbReference type="EC" id="2.7.13.3"/>
    </reaction>
</comment>
<evidence type="ECO:0000256" key="2">
    <source>
        <dbReference type="ARBA" id="ARBA00012438"/>
    </source>
</evidence>
<evidence type="ECO:0000256" key="1">
    <source>
        <dbReference type="ARBA" id="ARBA00000085"/>
    </source>
</evidence>
<evidence type="ECO:0000313" key="16">
    <source>
        <dbReference type="Proteomes" id="UP000003688"/>
    </source>
</evidence>
<dbReference type="PANTHER" id="PTHR24421">
    <property type="entry name" value="NITRATE/NITRITE SENSOR PROTEIN NARX-RELATED"/>
    <property type="match status" value="1"/>
</dbReference>
<reference evidence="15 16" key="1">
    <citation type="journal article" date="2011" name="J. Bacteriol.">
        <title>Genome sequence of 'Pedosphaera parvula' Ellin514, an aerobic Verrucomicrobial isolate from pasture soil.</title>
        <authorList>
            <person name="Kant R."/>
            <person name="van Passel M.W."/>
            <person name="Sangwan P."/>
            <person name="Palva A."/>
            <person name="Lucas S."/>
            <person name="Copeland A."/>
            <person name="Lapidus A."/>
            <person name="Glavina Del Rio T."/>
            <person name="Dalin E."/>
            <person name="Tice H."/>
            <person name="Bruce D."/>
            <person name="Goodwin L."/>
            <person name="Pitluck S."/>
            <person name="Chertkov O."/>
            <person name="Larimer F.W."/>
            <person name="Land M.L."/>
            <person name="Hauser L."/>
            <person name="Brettin T.S."/>
            <person name="Detter J.C."/>
            <person name="Han S."/>
            <person name="de Vos W.M."/>
            <person name="Janssen P.H."/>
            <person name="Smidt H."/>
        </authorList>
    </citation>
    <scope>NUCLEOTIDE SEQUENCE [LARGE SCALE GENOMIC DNA]</scope>
    <source>
        <strain evidence="15 16">Ellin514</strain>
    </source>
</reference>
<evidence type="ECO:0000256" key="3">
    <source>
        <dbReference type="ARBA" id="ARBA00022553"/>
    </source>
</evidence>
<evidence type="ECO:0000256" key="10">
    <source>
        <dbReference type="SAM" id="Coils"/>
    </source>
</evidence>
<dbReference type="Pfam" id="PF00072">
    <property type="entry name" value="Response_reg"/>
    <property type="match status" value="1"/>
</dbReference>
<dbReference type="SMART" id="SM00091">
    <property type="entry name" value="PAS"/>
    <property type="match status" value="1"/>
</dbReference>
<feature type="coiled-coil region" evidence="10">
    <location>
        <begin position="255"/>
        <end position="310"/>
    </location>
</feature>
<dbReference type="SMART" id="SM00448">
    <property type="entry name" value="REC"/>
    <property type="match status" value="1"/>
</dbReference>
<sequence>MSQAIRVLLIEDSDYDAALLLLELRQADYEPEYERVETAPAMLEALEKHPWDVVIADYVLPSFSGPAALKLLQERGIDLPFIIVSGHIDEDTAVASMKAGAHDYVMKDRLTRLVPAIEREMQEAEVRRERKKTEAKFAKEQTFRRAIEDSIPSGIAAVDLEGKHTYVNSAFCEMVGWSEAELLETRPPYPYWPAEEVATIQQALRQTTEGKNPGEGSELRFQHQNGRRFDVLMLANPIKDDHGRITGWLASVTDITERKQAQDALRRAHDELEKRVEERTADLVATNGKLENAIQERKRLENELLEITEKERRRIGLDLHDDLGQKLAGITLMMKGLEIGLKKKNLPEAEEAHRIQTLVNQAMHHASDLAHDLAIAELDEDNLPSALNQLAADIKKLFEIPCRFKHEGETPHLDRNTITQFYKISQEAATNAVKHGKAKQVSINLVNKDETLTLTIRNSGLPFPSMIDRNRGMGLRIMNYRASTVGASLEIKAGRPTGTIVTCTLPLRPQATVNGNGSAFSGGIKKPTFPITTPDQNQL</sequence>
<evidence type="ECO:0000256" key="8">
    <source>
        <dbReference type="ARBA" id="ARBA00023012"/>
    </source>
</evidence>
<dbReference type="InterPro" id="IPR001789">
    <property type="entry name" value="Sig_transdc_resp-reg_receiver"/>
</dbReference>
<dbReference type="InterPro" id="IPR011712">
    <property type="entry name" value="Sig_transdc_His_kin_sub3_dim/P"/>
</dbReference>
<keyword evidence="16" id="KW-1185">Reference proteome</keyword>
<feature type="modified residue" description="4-aspartylphosphate" evidence="9">
    <location>
        <position position="57"/>
    </location>
</feature>
<dbReference type="CDD" id="cd16917">
    <property type="entry name" value="HATPase_UhpB-NarQ-NarX-like"/>
    <property type="match status" value="1"/>
</dbReference>
<dbReference type="CDD" id="cd00156">
    <property type="entry name" value="REC"/>
    <property type="match status" value="1"/>
</dbReference>
<evidence type="ECO:0000259" key="13">
    <source>
        <dbReference type="PROSITE" id="PS50112"/>
    </source>
</evidence>
<dbReference type="Pfam" id="PF07730">
    <property type="entry name" value="HisKA_3"/>
    <property type="match status" value="1"/>
</dbReference>
<dbReference type="InterPro" id="IPR013767">
    <property type="entry name" value="PAS_fold"/>
</dbReference>
<dbReference type="CDD" id="cd00130">
    <property type="entry name" value="PAS"/>
    <property type="match status" value="1"/>
</dbReference>